<organism evidence="1">
    <name type="scientific">marine sediment metagenome</name>
    <dbReference type="NCBI Taxonomy" id="412755"/>
    <lineage>
        <taxon>unclassified sequences</taxon>
        <taxon>metagenomes</taxon>
        <taxon>ecological metagenomes</taxon>
    </lineage>
</organism>
<dbReference type="AlphaFoldDB" id="A0A0F8WJY2"/>
<sequence>MLTKYEYDKLGNLVETLTFSVSGLSSSQIDTHIADRDNAITISQTLYDESGRVLVTVGPYDADATTLPSGTENVYDSLGRIVETRRWAAVSIKLVDLVVSGEVIGRETDPVATVANAWDGVTPATAPTNIGWESNLDLPVIIESATLDADLIGPLSYSKTEYDTAGRVDYSTSIEEVWDDTASGYIFKEQRTTYKYDVAGKQTEVIDPLGYTVTAYADGIALSLPDGIERPKVISTGGLSVDDDHKTVTTYDGTRRKKVTDAREYESGASTGDFTTEFTYDVLGRVVTTKHPPVKVDGATAVNVYSHVGYDGLGRKVWQSEQTTESDPSNLDLDQDCRQFTYDAAGRLERVSLP</sequence>
<reference evidence="1" key="1">
    <citation type="journal article" date="2015" name="Nature">
        <title>Complex archaea that bridge the gap between prokaryotes and eukaryotes.</title>
        <authorList>
            <person name="Spang A."/>
            <person name="Saw J.H."/>
            <person name="Jorgensen S.L."/>
            <person name="Zaremba-Niedzwiedzka K."/>
            <person name="Martijn J."/>
            <person name="Lind A.E."/>
            <person name="van Eijk R."/>
            <person name="Schleper C."/>
            <person name="Guy L."/>
            <person name="Ettema T.J."/>
        </authorList>
    </citation>
    <scope>NUCLEOTIDE SEQUENCE</scope>
</reference>
<accession>A0A0F8WJY2</accession>
<gene>
    <name evidence="1" type="ORF">LCGC14_3056970</name>
</gene>
<dbReference type="Gene3D" id="2.180.10.10">
    <property type="entry name" value="RHS repeat-associated core"/>
    <property type="match status" value="1"/>
</dbReference>
<protein>
    <submittedName>
        <fullName evidence="1">Uncharacterized protein</fullName>
    </submittedName>
</protein>
<evidence type="ECO:0000313" key="1">
    <source>
        <dbReference type="EMBL" id="KKK57192.1"/>
    </source>
</evidence>
<dbReference type="EMBL" id="LAZR01064610">
    <property type="protein sequence ID" value="KKK57192.1"/>
    <property type="molecule type" value="Genomic_DNA"/>
</dbReference>
<name>A0A0F8WJY2_9ZZZZ</name>
<comment type="caution">
    <text evidence="1">The sequence shown here is derived from an EMBL/GenBank/DDBJ whole genome shotgun (WGS) entry which is preliminary data.</text>
</comment>
<feature type="non-terminal residue" evidence="1">
    <location>
        <position position="354"/>
    </location>
</feature>
<proteinExistence type="predicted"/>
<feature type="non-terminal residue" evidence="1">
    <location>
        <position position="1"/>
    </location>
</feature>